<evidence type="ECO:0008006" key="4">
    <source>
        <dbReference type="Google" id="ProtNLM"/>
    </source>
</evidence>
<dbReference type="PANTHER" id="PTHR11102:SF160">
    <property type="entry name" value="ERAD-ASSOCIATED E3 UBIQUITIN-PROTEIN LIGASE COMPONENT HRD3"/>
    <property type="match status" value="1"/>
</dbReference>
<dbReference type="SMART" id="SM00671">
    <property type="entry name" value="SEL1"/>
    <property type="match status" value="2"/>
</dbReference>
<comment type="caution">
    <text evidence="2">The sequence shown here is derived from an EMBL/GenBank/DDBJ whole genome shotgun (WGS) entry which is preliminary data.</text>
</comment>
<reference evidence="2 3" key="1">
    <citation type="submission" date="2024-06" db="EMBL/GenBank/DDBJ databases">
        <authorList>
            <person name="Li F."/>
        </authorList>
    </citation>
    <scope>NUCLEOTIDE SEQUENCE [LARGE SCALE GENOMIC DNA]</scope>
    <source>
        <strain evidence="2 3">GXAS 311</strain>
    </source>
</reference>
<dbReference type="EMBL" id="JBEVCJ010000008">
    <property type="protein sequence ID" value="MET1255196.1"/>
    <property type="molecule type" value="Genomic_DNA"/>
</dbReference>
<proteinExistence type="predicted"/>
<gene>
    <name evidence="2" type="ORF">ABVT43_08670</name>
</gene>
<keyword evidence="3" id="KW-1185">Reference proteome</keyword>
<sequence length="182" mass="21300">MRFLQNLWYIFFLLFTSLLPYSASAEGVREFASQKNVYVTEWSKLKHRAELGDPEALFVLGNFYFDPPKGNGFRRNYKKASEFYFQASLRDYAAAQYNIALMLHQGLGFKKDILESYVWFFLASTNTSPVAKHINTKTGVIVQQLEQQLSSTELVEAKERIKHYQKIIKSKRFRDAKMPEHH</sequence>
<evidence type="ECO:0000313" key="2">
    <source>
        <dbReference type="EMBL" id="MET1255196.1"/>
    </source>
</evidence>
<dbReference type="PANTHER" id="PTHR11102">
    <property type="entry name" value="SEL-1-LIKE PROTEIN"/>
    <property type="match status" value="1"/>
</dbReference>
<dbReference type="RefSeq" id="WP_353895782.1">
    <property type="nucleotide sequence ID" value="NZ_JBEVCJ010000008.1"/>
</dbReference>
<dbReference type="InterPro" id="IPR006597">
    <property type="entry name" value="Sel1-like"/>
</dbReference>
<dbReference type="Proteomes" id="UP001548189">
    <property type="component" value="Unassembled WGS sequence"/>
</dbReference>
<dbReference type="InterPro" id="IPR050767">
    <property type="entry name" value="Sel1_AlgK"/>
</dbReference>
<dbReference type="InterPro" id="IPR011990">
    <property type="entry name" value="TPR-like_helical_dom_sf"/>
</dbReference>
<protein>
    <recommendedName>
        <fullName evidence="4">Sel1 repeat family protein</fullName>
    </recommendedName>
</protein>
<accession>A0ABV2BTC6</accession>
<feature type="chain" id="PRO_5046986522" description="Sel1 repeat family protein" evidence="1">
    <location>
        <begin position="26"/>
        <end position="182"/>
    </location>
</feature>
<organism evidence="2 3">
    <name type="scientific">Aliikangiella maris</name>
    <dbReference type="NCBI Taxonomy" id="3162458"/>
    <lineage>
        <taxon>Bacteria</taxon>
        <taxon>Pseudomonadati</taxon>
        <taxon>Pseudomonadota</taxon>
        <taxon>Gammaproteobacteria</taxon>
        <taxon>Oceanospirillales</taxon>
        <taxon>Pleioneaceae</taxon>
        <taxon>Aliikangiella</taxon>
    </lineage>
</organism>
<evidence type="ECO:0000256" key="1">
    <source>
        <dbReference type="SAM" id="SignalP"/>
    </source>
</evidence>
<name>A0ABV2BTC6_9GAMM</name>
<keyword evidence="1" id="KW-0732">Signal</keyword>
<dbReference type="Gene3D" id="1.25.40.10">
    <property type="entry name" value="Tetratricopeptide repeat domain"/>
    <property type="match status" value="1"/>
</dbReference>
<evidence type="ECO:0000313" key="3">
    <source>
        <dbReference type="Proteomes" id="UP001548189"/>
    </source>
</evidence>
<feature type="signal peptide" evidence="1">
    <location>
        <begin position="1"/>
        <end position="25"/>
    </location>
</feature>
<dbReference type="SUPFAM" id="SSF81901">
    <property type="entry name" value="HCP-like"/>
    <property type="match status" value="1"/>
</dbReference>